<evidence type="ECO:0000313" key="2">
    <source>
        <dbReference type="EMBL" id="QCP34483.1"/>
    </source>
</evidence>
<dbReference type="RefSeq" id="WP_137328015.1">
    <property type="nucleotide sequence ID" value="NZ_CP040058.1"/>
</dbReference>
<dbReference type="Proteomes" id="UP000298653">
    <property type="component" value="Chromosome"/>
</dbReference>
<dbReference type="OrthoDB" id="2060972at2"/>
<gene>
    <name evidence="2" type="ORF">AR1Y2_1029</name>
</gene>
<sequence>MSISSFKKKCMLLGAAFLIVGMILVGAGWGMADFQRENLKEQGQPKWYQTIHVGEHSTWVGIKLKKGVYMLTFGGSEPD</sequence>
<name>A0A4P8IF54_9FIRM</name>
<dbReference type="AlphaFoldDB" id="A0A4P8IF54"/>
<reference evidence="2 3" key="1">
    <citation type="submission" date="2019-05" db="EMBL/GenBank/DDBJ databases">
        <title>Complete genome sequencing of Anaerostipes rhamnosivorans.</title>
        <authorList>
            <person name="Bui T.P.N."/>
            <person name="de Vos W.M."/>
        </authorList>
    </citation>
    <scope>NUCLEOTIDE SEQUENCE [LARGE SCALE GENOMIC DNA]</scope>
    <source>
        <strain evidence="2 3">1y2</strain>
    </source>
</reference>
<keyword evidence="1" id="KW-0812">Transmembrane</keyword>
<accession>A0A4P8IF54</accession>
<evidence type="ECO:0000313" key="3">
    <source>
        <dbReference type="Proteomes" id="UP000298653"/>
    </source>
</evidence>
<keyword evidence="1" id="KW-0472">Membrane</keyword>
<keyword evidence="3" id="KW-1185">Reference proteome</keyword>
<feature type="transmembrane region" description="Helical" evidence="1">
    <location>
        <begin position="12"/>
        <end position="32"/>
    </location>
</feature>
<dbReference type="EMBL" id="CP040058">
    <property type="protein sequence ID" value="QCP34483.1"/>
    <property type="molecule type" value="Genomic_DNA"/>
</dbReference>
<dbReference type="KEGG" id="arf:AR1Y2_1029"/>
<proteinExistence type="predicted"/>
<evidence type="ECO:0000256" key="1">
    <source>
        <dbReference type="SAM" id="Phobius"/>
    </source>
</evidence>
<organism evidence="2 3">
    <name type="scientific">Anaerostipes rhamnosivorans</name>
    <dbReference type="NCBI Taxonomy" id="1229621"/>
    <lineage>
        <taxon>Bacteria</taxon>
        <taxon>Bacillati</taxon>
        <taxon>Bacillota</taxon>
        <taxon>Clostridia</taxon>
        <taxon>Lachnospirales</taxon>
        <taxon>Lachnospiraceae</taxon>
        <taxon>Anaerostipes</taxon>
    </lineage>
</organism>
<keyword evidence="1" id="KW-1133">Transmembrane helix</keyword>
<protein>
    <submittedName>
        <fullName evidence="2">Uncharacterized protein</fullName>
    </submittedName>
</protein>